<proteinExistence type="predicted"/>
<dbReference type="Gene3D" id="1.25.40.10">
    <property type="entry name" value="Tetratricopeptide repeat domain"/>
    <property type="match status" value="1"/>
</dbReference>
<keyword evidence="11" id="KW-1185">Reference proteome</keyword>
<feature type="compositionally biased region" description="Basic and acidic residues" evidence="8">
    <location>
        <begin position="552"/>
        <end position="561"/>
    </location>
</feature>
<dbReference type="InterPro" id="IPR001179">
    <property type="entry name" value="PPIase_FKBP_dom"/>
</dbReference>
<dbReference type="InterPro" id="IPR050754">
    <property type="entry name" value="FKBP4/5/8-like"/>
</dbReference>
<dbReference type="SMART" id="SM00028">
    <property type="entry name" value="TPR"/>
    <property type="match status" value="3"/>
</dbReference>
<feature type="region of interest" description="Disordered" evidence="8">
    <location>
        <begin position="1"/>
        <end position="30"/>
    </location>
</feature>
<name>A0AAW1PYA2_9CHLO</name>
<evidence type="ECO:0000256" key="1">
    <source>
        <dbReference type="ARBA" id="ARBA00000971"/>
    </source>
</evidence>
<dbReference type="EMBL" id="JALJOQ010000004">
    <property type="protein sequence ID" value="KAK9813598.1"/>
    <property type="molecule type" value="Genomic_DNA"/>
</dbReference>
<evidence type="ECO:0000256" key="4">
    <source>
        <dbReference type="ARBA" id="ARBA00022803"/>
    </source>
</evidence>
<dbReference type="InterPro" id="IPR046357">
    <property type="entry name" value="PPIase_dom_sf"/>
</dbReference>
<dbReference type="SUPFAM" id="SSF48452">
    <property type="entry name" value="TPR-like"/>
    <property type="match status" value="1"/>
</dbReference>
<keyword evidence="6 7" id="KW-0413">Isomerase</keyword>
<feature type="domain" description="PPIase FKBP-type" evidence="9">
    <location>
        <begin position="284"/>
        <end position="374"/>
    </location>
</feature>
<keyword evidence="3" id="KW-0677">Repeat</keyword>
<evidence type="ECO:0000256" key="3">
    <source>
        <dbReference type="ARBA" id="ARBA00022737"/>
    </source>
</evidence>
<organism evidence="10 11">
    <name type="scientific">Symbiochloris irregularis</name>
    <dbReference type="NCBI Taxonomy" id="706552"/>
    <lineage>
        <taxon>Eukaryota</taxon>
        <taxon>Viridiplantae</taxon>
        <taxon>Chlorophyta</taxon>
        <taxon>core chlorophytes</taxon>
        <taxon>Trebouxiophyceae</taxon>
        <taxon>Trebouxiales</taxon>
        <taxon>Trebouxiaceae</taxon>
        <taxon>Symbiochloris</taxon>
    </lineage>
</organism>
<dbReference type="PANTHER" id="PTHR46512:SF9">
    <property type="entry name" value="PEPTIDYLPROLYL ISOMERASE"/>
    <property type="match status" value="1"/>
</dbReference>
<sequence length="589" mass="64289">MADQGVTAAADKKAEQMDTGGAEAVTEEVTNDGGVTKRIIEKGTGWEVPATGDEVSVHYVGTLEDGTKFDSSRDRGDPFVFELGRGRVIKAWDAGIKTMRKGEKAVLTCKSTYAYGEQGSPPTIPPNATLIFEVELLHWKSTKDITEEGKGGVLKTTLTEGQGYRTPGAKDEVLVEYSLKVKDGDTFLRSPEGGLEASMADGVVCKAFDLALKKMKQGEKVALIIEPQYGPPQDQLPSGTPADAVLEAQLELKSWHQVSDVTEDGLVVKKVLTESSDYNTPNSEATVRIRYTACLEDGTVIDERAEGNELEFVADEEQVVEGLDLAVMKMKPGEKSVVTIAPKYAWGDQEFKGSKGTVPKGATIVYTVELVSISKAKEAYEMNNAEKLAKASERKEAGNELFRRGSNQAAVKRYKKALDMINYDDQFAAEEKRQSTDIKKSCNLNLAAAYLKLQDYTQSQQAAGKVLVQDASNTKALYRRAQAYLASQDFVEAEQDIKSMLAADSTNRDARLLQRRYREESAAFNNHQRKMYGNMFKPRPAPASEAKQAANRHAEAPKEQASDAAGGSAEPQSHPIEVDRAVSMAAPEQ</sequence>
<dbReference type="Proteomes" id="UP001465755">
    <property type="component" value="Unassembled WGS sequence"/>
</dbReference>
<accession>A0AAW1PYA2</accession>
<reference evidence="10 11" key="1">
    <citation type="journal article" date="2024" name="Nat. Commun.">
        <title>Phylogenomics reveals the evolutionary origins of lichenization in chlorophyte algae.</title>
        <authorList>
            <person name="Puginier C."/>
            <person name="Libourel C."/>
            <person name="Otte J."/>
            <person name="Skaloud P."/>
            <person name="Haon M."/>
            <person name="Grisel S."/>
            <person name="Petersen M."/>
            <person name="Berrin J.G."/>
            <person name="Delaux P.M."/>
            <person name="Dal Grande F."/>
            <person name="Keller J."/>
        </authorList>
    </citation>
    <scope>NUCLEOTIDE SEQUENCE [LARGE SCALE GENOMIC DNA]</scope>
    <source>
        <strain evidence="10 11">SAG 2036</strain>
    </source>
</reference>
<dbReference type="PANTHER" id="PTHR46512">
    <property type="entry name" value="PEPTIDYLPROLYL ISOMERASE"/>
    <property type="match status" value="1"/>
</dbReference>
<evidence type="ECO:0000256" key="6">
    <source>
        <dbReference type="ARBA" id="ARBA00023235"/>
    </source>
</evidence>
<dbReference type="GO" id="GO:0003755">
    <property type="term" value="F:peptidyl-prolyl cis-trans isomerase activity"/>
    <property type="evidence" value="ECO:0007669"/>
    <property type="project" value="UniProtKB-KW"/>
</dbReference>
<dbReference type="InterPro" id="IPR019734">
    <property type="entry name" value="TPR_rpt"/>
</dbReference>
<comment type="catalytic activity">
    <reaction evidence="1 7">
        <text>[protein]-peptidylproline (omega=180) = [protein]-peptidylproline (omega=0)</text>
        <dbReference type="Rhea" id="RHEA:16237"/>
        <dbReference type="Rhea" id="RHEA-COMP:10747"/>
        <dbReference type="Rhea" id="RHEA-COMP:10748"/>
        <dbReference type="ChEBI" id="CHEBI:83833"/>
        <dbReference type="ChEBI" id="CHEBI:83834"/>
        <dbReference type="EC" id="5.2.1.8"/>
    </reaction>
</comment>
<feature type="region of interest" description="Disordered" evidence="8">
    <location>
        <begin position="532"/>
        <end position="589"/>
    </location>
</feature>
<evidence type="ECO:0000259" key="9">
    <source>
        <dbReference type="PROSITE" id="PS50059"/>
    </source>
</evidence>
<dbReference type="FunFam" id="3.10.50.40:FF:000025">
    <property type="entry name" value="Peptidylprolyl isomerase"/>
    <property type="match status" value="1"/>
</dbReference>
<dbReference type="PROSITE" id="PS50059">
    <property type="entry name" value="FKBP_PPIASE"/>
    <property type="match status" value="3"/>
</dbReference>
<dbReference type="EC" id="5.2.1.8" evidence="2 7"/>
<comment type="caution">
    <text evidence="10">The sequence shown here is derived from an EMBL/GenBank/DDBJ whole genome shotgun (WGS) entry which is preliminary data.</text>
</comment>
<keyword evidence="4" id="KW-0802">TPR repeat</keyword>
<dbReference type="Gene3D" id="3.10.50.40">
    <property type="match status" value="3"/>
</dbReference>
<feature type="domain" description="PPIase FKBP-type" evidence="9">
    <location>
        <begin position="52"/>
        <end position="140"/>
    </location>
</feature>
<dbReference type="SUPFAM" id="SSF54534">
    <property type="entry name" value="FKBP-like"/>
    <property type="match status" value="3"/>
</dbReference>
<evidence type="ECO:0000256" key="8">
    <source>
        <dbReference type="SAM" id="MobiDB-lite"/>
    </source>
</evidence>
<keyword evidence="5 7" id="KW-0697">Rotamase</keyword>
<evidence type="ECO:0000256" key="2">
    <source>
        <dbReference type="ARBA" id="ARBA00013194"/>
    </source>
</evidence>
<evidence type="ECO:0000313" key="11">
    <source>
        <dbReference type="Proteomes" id="UP001465755"/>
    </source>
</evidence>
<protein>
    <recommendedName>
        <fullName evidence="2 7">peptidylprolyl isomerase</fullName>
        <ecNumber evidence="2 7">5.2.1.8</ecNumber>
    </recommendedName>
</protein>
<dbReference type="Pfam" id="PF00254">
    <property type="entry name" value="FKBP_C"/>
    <property type="match status" value="3"/>
</dbReference>
<evidence type="ECO:0000313" key="10">
    <source>
        <dbReference type="EMBL" id="KAK9813598.1"/>
    </source>
</evidence>
<evidence type="ECO:0000256" key="5">
    <source>
        <dbReference type="ARBA" id="ARBA00023110"/>
    </source>
</evidence>
<evidence type="ECO:0000256" key="7">
    <source>
        <dbReference type="PROSITE-ProRule" id="PRU00277"/>
    </source>
</evidence>
<feature type="domain" description="PPIase FKBP-type" evidence="9">
    <location>
        <begin position="170"/>
        <end position="256"/>
    </location>
</feature>
<dbReference type="AlphaFoldDB" id="A0AAW1PYA2"/>
<dbReference type="InterPro" id="IPR011990">
    <property type="entry name" value="TPR-like_helical_dom_sf"/>
</dbReference>
<gene>
    <name evidence="10" type="ORF">WJX73_009452</name>
</gene>